<reference evidence="2 3" key="1">
    <citation type="journal article" date="2014" name="Int. J. Syst. Evol. Microbiol.">
        <title>Phaeodactylibacter xiamenensis gen. nov., sp. nov., a member of the family Saprospiraceae isolated from the marine alga Phaeodactylum tricornutum.</title>
        <authorList>
            <person name="Chen Z.Jr."/>
            <person name="Lei X."/>
            <person name="Lai Q."/>
            <person name="Li Y."/>
            <person name="Zhang B."/>
            <person name="Zhang J."/>
            <person name="Zhang H."/>
            <person name="Yang L."/>
            <person name="Zheng W."/>
            <person name="Tian Y."/>
            <person name="Yu Z."/>
            <person name="Xu H.Jr."/>
            <person name="Zheng T."/>
        </authorList>
    </citation>
    <scope>NUCLEOTIDE SEQUENCE [LARGE SCALE GENOMIC DNA]</scope>
    <source>
        <strain evidence="2 3">KD52</strain>
    </source>
</reference>
<evidence type="ECO:0008006" key="4">
    <source>
        <dbReference type="Google" id="ProtNLM"/>
    </source>
</evidence>
<dbReference type="PROSITE" id="PS51257">
    <property type="entry name" value="PROKAR_LIPOPROTEIN"/>
    <property type="match status" value="1"/>
</dbReference>
<keyword evidence="3" id="KW-1185">Reference proteome</keyword>
<dbReference type="STRING" id="1524460.IX84_04620"/>
<accession>A0A098SAA7</accession>
<dbReference type="Proteomes" id="UP000029736">
    <property type="component" value="Unassembled WGS sequence"/>
</dbReference>
<evidence type="ECO:0000313" key="2">
    <source>
        <dbReference type="EMBL" id="KGE89066.1"/>
    </source>
</evidence>
<proteinExistence type="predicted"/>
<organism evidence="2 3">
    <name type="scientific">Phaeodactylibacter xiamenensis</name>
    <dbReference type="NCBI Taxonomy" id="1524460"/>
    <lineage>
        <taxon>Bacteria</taxon>
        <taxon>Pseudomonadati</taxon>
        <taxon>Bacteroidota</taxon>
        <taxon>Saprospiria</taxon>
        <taxon>Saprospirales</taxon>
        <taxon>Haliscomenobacteraceae</taxon>
        <taxon>Phaeodactylibacter</taxon>
    </lineage>
</organism>
<evidence type="ECO:0000256" key="1">
    <source>
        <dbReference type="SAM" id="SignalP"/>
    </source>
</evidence>
<protein>
    <recommendedName>
        <fullName evidence="4">DUF3828 domain-containing protein</fullName>
    </recommendedName>
</protein>
<dbReference type="OrthoDB" id="1495681at2"/>
<dbReference type="RefSeq" id="WP_044216869.1">
    <property type="nucleotide sequence ID" value="NZ_JBKAGJ010000001.1"/>
</dbReference>
<evidence type="ECO:0000313" key="3">
    <source>
        <dbReference type="Proteomes" id="UP000029736"/>
    </source>
</evidence>
<comment type="caution">
    <text evidence="2">The sequence shown here is derived from an EMBL/GenBank/DDBJ whole genome shotgun (WGS) entry which is preliminary data.</text>
</comment>
<feature type="chain" id="PRO_5001940039" description="DUF3828 domain-containing protein" evidence="1">
    <location>
        <begin position="24"/>
        <end position="150"/>
    </location>
</feature>
<gene>
    <name evidence="2" type="ORF">IX84_04620</name>
</gene>
<dbReference type="EMBL" id="JPOS01000012">
    <property type="protein sequence ID" value="KGE89066.1"/>
    <property type="molecule type" value="Genomic_DNA"/>
</dbReference>
<name>A0A098SAA7_9BACT</name>
<dbReference type="AlphaFoldDB" id="A0A098SAA7"/>
<keyword evidence="1" id="KW-0732">Signal</keyword>
<feature type="signal peptide" evidence="1">
    <location>
        <begin position="1"/>
        <end position="23"/>
    </location>
</feature>
<sequence>MKYNNLWPAVIMVVLFGSCGSDAPPPPSEPEAVLKQYQRFVDQNLLEKAKALSTPAGKAWLDELKAIVEEEQPDSTLFHTEFLSVNCEGKKDTLRCQCVLEDQYERYTSDYHLVKLNGQWLVDAPQEEIQIDNDILEQLPDSLVREMMQE</sequence>